<evidence type="ECO:0000313" key="1">
    <source>
        <dbReference type="EMBL" id="PSJ07536.1"/>
    </source>
</evidence>
<name>A0A2P7N243_9CYAN</name>
<protein>
    <submittedName>
        <fullName evidence="1">Uncharacterized protein</fullName>
    </submittedName>
</protein>
<gene>
    <name evidence="1" type="ORF">C7K55_01275</name>
</gene>
<accession>A0A2P7N243</accession>
<dbReference type="AlphaFoldDB" id="A0A2P7N243"/>
<dbReference type="OrthoDB" id="8561924at2"/>
<proteinExistence type="predicted"/>
<dbReference type="Proteomes" id="UP000243002">
    <property type="component" value="Unassembled WGS sequence"/>
</dbReference>
<sequence>MLLVVGILAATPGRALAGPVDWHEVASTSEGRQWWDGGSLRTSRGGNISVLTRFQKPVSEEQPRPLADLYVMEIDCGQELFRDTSINGLPQFRAEWQPASGDNLISSVIGEVCATAAEGLS</sequence>
<dbReference type="EMBL" id="PXXO01000001">
    <property type="protein sequence ID" value="PSJ07536.1"/>
    <property type="molecule type" value="Genomic_DNA"/>
</dbReference>
<organism evidence="1 2">
    <name type="scientific">Cyanobium usitatum str. Tous</name>
    <dbReference type="NCBI Taxonomy" id="2116684"/>
    <lineage>
        <taxon>Bacteria</taxon>
        <taxon>Bacillati</taxon>
        <taxon>Cyanobacteriota</taxon>
        <taxon>Cyanophyceae</taxon>
        <taxon>Synechococcales</taxon>
        <taxon>Prochlorococcaceae</taxon>
        <taxon>Cyanobium</taxon>
    </lineage>
</organism>
<reference evidence="1 2" key="1">
    <citation type="journal article" date="2018" name="Environ. Microbiol.">
        <title>Ecological and genomic features of two widespread freshwater picocyanobacteria.</title>
        <authorList>
            <person name="Cabello-Yeves P.J."/>
            <person name="Picazo A."/>
            <person name="Camacho A."/>
            <person name="Callieri C."/>
            <person name="Rosselli R."/>
            <person name="Roda-Garcia J.J."/>
            <person name="Coutinho F.H."/>
            <person name="Rodriguez-Valera F."/>
        </authorList>
    </citation>
    <scope>NUCLEOTIDE SEQUENCE [LARGE SCALE GENOMIC DNA]</scope>
    <source>
        <strain evidence="1 2">Tous</strain>
    </source>
</reference>
<comment type="caution">
    <text evidence="1">The sequence shown here is derived from an EMBL/GenBank/DDBJ whole genome shotgun (WGS) entry which is preliminary data.</text>
</comment>
<keyword evidence="2" id="KW-1185">Reference proteome</keyword>
<evidence type="ECO:0000313" key="2">
    <source>
        <dbReference type="Proteomes" id="UP000243002"/>
    </source>
</evidence>